<keyword evidence="4" id="KW-0808">Transferase</keyword>
<dbReference type="PANTHER" id="PTHR43322">
    <property type="entry name" value="1-D-DEOXYXYLULOSE 5-PHOSPHATE SYNTHASE-RELATED"/>
    <property type="match status" value="1"/>
</dbReference>
<evidence type="ECO:0000256" key="2">
    <source>
        <dbReference type="ARBA" id="ARBA00001964"/>
    </source>
</evidence>
<evidence type="ECO:0000256" key="7">
    <source>
        <dbReference type="ARBA" id="ARBA00023052"/>
    </source>
</evidence>
<dbReference type="AlphaFoldDB" id="W4RLC6"/>
<sequence>MDLLSIKDPSFLKNLSNKELEELSREIRQFLIEKLSVTGGHIGPNLGVVELTIALHKCFDSPKDKFLWDVGHQSYVHKILTGRACQFDTLRQHKGLCGFPKMIESEHDVWETGHSSTSLSAAMGMAIARDLKREDSHIVPIIGDGALTGGMALEALNHIGHEKKKLIVILNDNEMSIAPNVGALHSVLGRLRTAGKYHWVKDELEYLLKKVPAIGGQLAATAERIKDSLKYLFVSGIFFEELGITYLGPVDGHDYEDLFQNLAYAKNRKGLYCCM</sequence>
<keyword evidence="6" id="KW-0460">Magnesium</keyword>
<evidence type="ECO:0000256" key="1">
    <source>
        <dbReference type="ARBA" id="ARBA00001946"/>
    </source>
</evidence>
<dbReference type="GO" id="GO:0046872">
    <property type="term" value="F:metal ion binding"/>
    <property type="evidence" value="ECO:0007669"/>
    <property type="project" value="UniProtKB-KW"/>
</dbReference>
<evidence type="ECO:0000256" key="4">
    <source>
        <dbReference type="ARBA" id="ARBA00022679"/>
    </source>
</evidence>
<dbReference type="SUPFAM" id="SSF52518">
    <property type="entry name" value="Thiamin diphosphate-binding fold (THDP-binding)"/>
    <property type="match status" value="1"/>
</dbReference>
<evidence type="ECO:0000313" key="9">
    <source>
        <dbReference type="Proteomes" id="UP000018949"/>
    </source>
</evidence>
<organism evidence="8 9">
    <name type="scientific">Mesobacillus boroniphilus JCM 21738</name>
    <dbReference type="NCBI Taxonomy" id="1294265"/>
    <lineage>
        <taxon>Bacteria</taxon>
        <taxon>Bacillati</taxon>
        <taxon>Bacillota</taxon>
        <taxon>Bacilli</taxon>
        <taxon>Bacillales</taxon>
        <taxon>Bacillaceae</taxon>
        <taxon>Mesobacillus</taxon>
    </lineage>
</organism>
<dbReference type="GO" id="GO:0019288">
    <property type="term" value="P:isopentenyl diphosphate biosynthetic process, methylerythritol 4-phosphate pathway"/>
    <property type="evidence" value="ECO:0007669"/>
    <property type="project" value="TreeGrafter"/>
</dbReference>
<evidence type="ECO:0000256" key="5">
    <source>
        <dbReference type="ARBA" id="ARBA00022723"/>
    </source>
</evidence>
<gene>
    <name evidence="8" type="ORF">JCM21738_2021</name>
</gene>
<proteinExistence type="predicted"/>
<name>W4RLC6_9BACI</name>
<evidence type="ECO:0000313" key="8">
    <source>
        <dbReference type="EMBL" id="GAE45240.1"/>
    </source>
</evidence>
<dbReference type="InterPro" id="IPR049557">
    <property type="entry name" value="Transketolase_CS"/>
</dbReference>
<keyword evidence="5" id="KW-0479">Metal-binding</keyword>
<dbReference type="CDD" id="cd02007">
    <property type="entry name" value="TPP_DXS"/>
    <property type="match status" value="1"/>
</dbReference>
<dbReference type="eggNOG" id="COG1154">
    <property type="taxonomic scope" value="Bacteria"/>
</dbReference>
<comment type="cofactor">
    <cofactor evidence="2">
        <name>thiamine diphosphate</name>
        <dbReference type="ChEBI" id="CHEBI:58937"/>
    </cofactor>
</comment>
<dbReference type="GO" id="GO:0008661">
    <property type="term" value="F:1-deoxy-D-xylulose-5-phosphate synthase activity"/>
    <property type="evidence" value="ECO:0007669"/>
    <property type="project" value="InterPro"/>
</dbReference>
<dbReference type="EMBL" id="BAUW01000019">
    <property type="protein sequence ID" value="GAE45240.1"/>
    <property type="molecule type" value="Genomic_DNA"/>
</dbReference>
<evidence type="ECO:0000256" key="3">
    <source>
        <dbReference type="ARBA" id="ARBA00011738"/>
    </source>
</evidence>
<dbReference type="GO" id="GO:0005829">
    <property type="term" value="C:cytosol"/>
    <property type="evidence" value="ECO:0007669"/>
    <property type="project" value="TreeGrafter"/>
</dbReference>
<keyword evidence="9" id="KW-1185">Reference proteome</keyword>
<dbReference type="Proteomes" id="UP000018949">
    <property type="component" value="Unassembled WGS sequence"/>
</dbReference>
<dbReference type="PROSITE" id="PS00801">
    <property type="entry name" value="TRANSKETOLASE_1"/>
    <property type="match status" value="1"/>
</dbReference>
<keyword evidence="7" id="KW-0786">Thiamine pyrophosphate</keyword>
<evidence type="ECO:0000256" key="6">
    <source>
        <dbReference type="ARBA" id="ARBA00022842"/>
    </source>
</evidence>
<comment type="caution">
    <text evidence="8">The sequence shown here is derived from an EMBL/GenBank/DDBJ whole genome shotgun (WGS) entry which is preliminary data.</text>
</comment>
<protein>
    <submittedName>
        <fullName evidence="8">1-deoxy-D-xylulose 5-phosphate synthase</fullName>
    </submittedName>
</protein>
<comment type="subunit">
    <text evidence="3">Homodimer.</text>
</comment>
<dbReference type="GO" id="GO:0016114">
    <property type="term" value="P:terpenoid biosynthetic process"/>
    <property type="evidence" value="ECO:0007669"/>
    <property type="project" value="InterPro"/>
</dbReference>
<dbReference type="Pfam" id="PF13292">
    <property type="entry name" value="DXP_synthase_N"/>
    <property type="match status" value="1"/>
</dbReference>
<dbReference type="PANTHER" id="PTHR43322:SF5">
    <property type="entry name" value="1-DEOXY-D-XYLULOSE-5-PHOSPHATE SYNTHASE, CHLOROPLASTIC"/>
    <property type="match status" value="1"/>
</dbReference>
<reference evidence="8 9" key="1">
    <citation type="submission" date="2013-12" db="EMBL/GenBank/DDBJ databases">
        <title>NBRP : Genome information of microbial organism related human and environment.</title>
        <authorList>
            <person name="Hattori M."/>
            <person name="Oshima K."/>
            <person name="Inaba H."/>
            <person name="Suda W."/>
            <person name="Sakamoto M."/>
            <person name="Iino T."/>
            <person name="Kitahara M."/>
            <person name="Oshida Y."/>
            <person name="Iida T."/>
            <person name="Kudo T."/>
            <person name="Itoh T."/>
            <person name="Ahmed I."/>
            <person name="Ohkuma M."/>
        </authorList>
    </citation>
    <scope>NUCLEOTIDE SEQUENCE [LARGE SCALE GENOMIC DNA]</scope>
    <source>
        <strain evidence="8 9">JCM 21738</strain>
    </source>
</reference>
<dbReference type="Gene3D" id="3.40.50.970">
    <property type="match status" value="1"/>
</dbReference>
<comment type="cofactor">
    <cofactor evidence="1">
        <name>Mg(2+)</name>
        <dbReference type="ChEBI" id="CHEBI:18420"/>
    </cofactor>
</comment>
<dbReference type="InterPro" id="IPR029061">
    <property type="entry name" value="THDP-binding"/>
</dbReference>
<dbReference type="InterPro" id="IPR005477">
    <property type="entry name" value="Dxylulose-5-P_synthase"/>
</dbReference>
<accession>W4RLC6</accession>